<feature type="transmembrane region" description="Helical" evidence="4">
    <location>
        <begin position="115"/>
        <end position="137"/>
    </location>
</feature>
<dbReference type="Proteomes" id="UP000645462">
    <property type="component" value="Unassembled WGS sequence"/>
</dbReference>
<evidence type="ECO:0000313" key="6">
    <source>
        <dbReference type="Proteomes" id="UP000645462"/>
    </source>
</evidence>
<evidence type="ECO:0000256" key="4">
    <source>
        <dbReference type="SAM" id="Phobius"/>
    </source>
</evidence>
<feature type="transmembrane region" description="Helical" evidence="4">
    <location>
        <begin position="245"/>
        <end position="263"/>
    </location>
</feature>
<comment type="caution">
    <text evidence="5">The sequence shown here is derived from an EMBL/GenBank/DDBJ whole genome shotgun (WGS) entry which is preliminary data.</text>
</comment>
<gene>
    <name evidence="5" type="ORF">GCM10011363_03510</name>
</gene>
<feature type="transmembrane region" description="Helical" evidence="4">
    <location>
        <begin position="72"/>
        <end position="94"/>
    </location>
</feature>
<reference evidence="6" key="1">
    <citation type="journal article" date="2019" name="Int. J. Syst. Evol. Microbiol.">
        <title>The Global Catalogue of Microorganisms (GCM) 10K type strain sequencing project: providing services to taxonomists for standard genome sequencing and annotation.</title>
        <authorList>
            <consortium name="The Broad Institute Genomics Platform"/>
            <consortium name="The Broad Institute Genome Sequencing Center for Infectious Disease"/>
            <person name="Wu L."/>
            <person name="Ma J."/>
        </authorList>
    </citation>
    <scope>NUCLEOTIDE SEQUENCE [LARGE SCALE GENOMIC DNA]</scope>
    <source>
        <strain evidence="6">CGMCC 1.12478</strain>
    </source>
</reference>
<dbReference type="PANTHER" id="PTHR30413:SF8">
    <property type="entry name" value="TRANSPORT PERMEASE PROTEIN"/>
    <property type="match status" value="1"/>
</dbReference>
<comment type="subcellular location">
    <subcellularLocation>
        <location evidence="1">Cell inner membrane</location>
        <topology evidence="1">Multi-pass membrane protein</topology>
    </subcellularLocation>
</comment>
<keyword evidence="6" id="KW-1185">Reference proteome</keyword>
<dbReference type="EMBL" id="BMFC01000001">
    <property type="protein sequence ID" value="GGB90199.1"/>
    <property type="molecule type" value="Genomic_DNA"/>
</dbReference>
<evidence type="ECO:0000313" key="5">
    <source>
        <dbReference type="EMBL" id="GGB90199.1"/>
    </source>
</evidence>
<accession>A0ABQ1KBN8</accession>
<keyword evidence="4" id="KW-0472">Membrane</keyword>
<name>A0ABQ1KBN8_9RHOB</name>
<evidence type="ECO:0000256" key="3">
    <source>
        <dbReference type="ARBA" id="ARBA00022448"/>
    </source>
</evidence>
<feature type="transmembrane region" description="Helical" evidence="4">
    <location>
        <begin position="157"/>
        <end position="176"/>
    </location>
</feature>
<keyword evidence="4" id="KW-1133">Transmembrane helix</keyword>
<feature type="transmembrane region" description="Helical" evidence="4">
    <location>
        <begin position="36"/>
        <end position="60"/>
    </location>
</feature>
<protein>
    <submittedName>
        <fullName evidence="5">ABC transporter permease</fullName>
    </submittedName>
</protein>
<evidence type="ECO:0000256" key="1">
    <source>
        <dbReference type="ARBA" id="ARBA00004429"/>
    </source>
</evidence>
<dbReference type="RefSeq" id="WP_188480230.1">
    <property type="nucleotide sequence ID" value="NZ_BMFC01000001.1"/>
</dbReference>
<sequence>MFQKTVPTNRASSAVSILELIYHNTVREIRKSHGNAFMSIAVSVFQSLMFVLFFYVMFSIMGLKGLALRGDFVIFLLTGIFMFMTHNKAVGAVLGSEGPSSAMMQHAPMNTFISIAASMLSVLYIQILSVFFILFVYDVALNPYVLKEIVDPAPVMGMLLLSWVSGGAVGMVFLALKPWLPGVTNTLSTIYKRANMIASGKMFVANSLPSFMVSIFDWNPLFHTIDQARGFAFINYVPRNSNWEYVVYLTLTLLMIGLMGEFYTRKHASVSWSARR</sequence>
<comment type="similarity">
    <text evidence="2">Belongs to the ABC-2 integral membrane protein family.</text>
</comment>
<evidence type="ECO:0000256" key="2">
    <source>
        <dbReference type="ARBA" id="ARBA00007783"/>
    </source>
</evidence>
<dbReference type="PANTHER" id="PTHR30413">
    <property type="entry name" value="INNER MEMBRANE TRANSPORT PERMEASE"/>
    <property type="match status" value="1"/>
</dbReference>
<keyword evidence="4" id="KW-0812">Transmembrane</keyword>
<feature type="transmembrane region" description="Helical" evidence="4">
    <location>
        <begin position="197"/>
        <end position="216"/>
    </location>
</feature>
<organism evidence="5 6">
    <name type="scientific">Marivita lacus</name>
    <dbReference type="NCBI Taxonomy" id="1323742"/>
    <lineage>
        <taxon>Bacteria</taxon>
        <taxon>Pseudomonadati</taxon>
        <taxon>Pseudomonadota</taxon>
        <taxon>Alphaproteobacteria</taxon>
        <taxon>Rhodobacterales</taxon>
        <taxon>Roseobacteraceae</taxon>
        <taxon>Marivita</taxon>
    </lineage>
</organism>
<keyword evidence="3" id="KW-0813">Transport</keyword>
<proteinExistence type="inferred from homology"/>